<evidence type="ECO:0000256" key="1">
    <source>
        <dbReference type="ARBA" id="ARBA00004496"/>
    </source>
</evidence>
<dbReference type="GO" id="GO:0009432">
    <property type="term" value="P:SOS response"/>
    <property type="evidence" value="ECO:0007669"/>
    <property type="project" value="UniProtKB-UniRule"/>
</dbReference>
<dbReference type="PROSITE" id="PS00617">
    <property type="entry name" value="RECF_1"/>
    <property type="match status" value="1"/>
</dbReference>
<dbReference type="RefSeq" id="WP_135281428.1">
    <property type="nucleotide sequence ID" value="NZ_SRIO01000005.1"/>
</dbReference>
<reference evidence="11 12" key="1">
    <citation type="journal article" date="2019" name="ISME J.">
        <title>Candidatus Macondimonas diazotrophica, a novel gammaproteobacterial genus dominating crude-oil-contaminated coastal sediments.</title>
        <authorList>
            <person name="Karthikeyan S."/>
            <person name="Konstantinidis K."/>
        </authorList>
    </citation>
    <scope>NUCLEOTIDE SEQUENCE [LARGE SCALE GENOMIC DNA]</scope>
    <source>
        <strain evidence="11 12">KTK01</strain>
    </source>
</reference>
<proteinExistence type="inferred from homology"/>
<dbReference type="NCBIfam" id="TIGR00611">
    <property type="entry name" value="recf"/>
    <property type="match status" value="1"/>
</dbReference>
<organism evidence="11 12">
    <name type="scientific">Candidatus Macondimonas diazotrophica</name>
    <dbReference type="NCBI Taxonomy" id="2305248"/>
    <lineage>
        <taxon>Bacteria</taxon>
        <taxon>Pseudomonadati</taxon>
        <taxon>Pseudomonadota</taxon>
        <taxon>Gammaproteobacteria</taxon>
        <taxon>Chromatiales</taxon>
        <taxon>Ectothiorhodospiraceae</taxon>
        <taxon>Candidatus Macondimonas</taxon>
    </lineage>
</organism>
<accession>A0A4Z0FBP6</accession>
<keyword evidence="6 9" id="KW-0547">Nucleotide-binding</keyword>
<dbReference type="GO" id="GO:0005737">
    <property type="term" value="C:cytoplasm"/>
    <property type="evidence" value="ECO:0007669"/>
    <property type="project" value="UniProtKB-SubCell"/>
</dbReference>
<dbReference type="Pfam" id="PF02463">
    <property type="entry name" value="SMC_N"/>
    <property type="match status" value="1"/>
</dbReference>
<dbReference type="InterPro" id="IPR003395">
    <property type="entry name" value="RecF/RecN/SMC_N"/>
</dbReference>
<dbReference type="GO" id="GO:0006260">
    <property type="term" value="P:DNA replication"/>
    <property type="evidence" value="ECO:0007669"/>
    <property type="project" value="UniProtKB-UniRule"/>
</dbReference>
<dbReference type="InterPro" id="IPR042174">
    <property type="entry name" value="RecF_2"/>
</dbReference>
<comment type="similarity">
    <text evidence="2 9">Belongs to the RecF family.</text>
</comment>
<dbReference type="InterPro" id="IPR027417">
    <property type="entry name" value="P-loop_NTPase"/>
</dbReference>
<evidence type="ECO:0000313" key="12">
    <source>
        <dbReference type="Proteomes" id="UP000297890"/>
    </source>
</evidence>
<keyword evidence="9" id="KW-0227">DNA damage</keyword>
<dbReference type="AlphaFoldDB" id="A0A4Z0FBP6"/>
<keyword evidence="9" id="KW-0234">DNA repair</keyword>
<dbReference type="GO" id="GO:0000731">
    <property type="term" value="P:DNA synthesis involved in DNA repair"/>
    <property type="evidence" value="ECO:0007669"/>
    <property type="project" value="TreeGrafter"/>
</dbReference>
<protein>
    <recommendedName>
        <fullName evidence="3 9">DNA replication and repair protein RecF</fullName>
    </recommendedName>
</protein>
<dbReference type="Proteomes" id="UP000297890">
    <property type="component" value="Unassembled WGS sequence"/>
</dbReference>
<dbReference type="Gene3D" id="3.40.50.300">
    <property type="entry name" value="P-loop containing nucleotide triphosphate hydrolases"/>
    <property type="match status" value="1"/>
</dbReference>
<feature type="binding site" evidence="9">
    <location>
        <begin position="30"/>
        <end position="37"/>
    </location>
    <ligand>
        <name>ATP</name>
        <dbReference type="ChEBI" id="CHEBI:30616"/>
    </ligand>
</feature>
<keyword evidence="4 9" id="KW-0963">Cytoplasm</keyword>
<comment type="subcellular location">
    <subcellularLocation>
        <location evidence="1 9">Cytoplasm</location>
    </subcellularLocation>
</comment>
<dbReference type="PANTHER" id="PTHR32182">
    <property type="entry name" value="DNA REPLICATION AND REPAIR PROTEIN RECF"/>
    <property type="match status" value="1"/>
</dbReference>
<dbReference type="GO" id="GO:0003697">
    <property type="term" value="F:single-stranded DNA binding"/>
    <property type="evidence" value="ECO:0007669"/>
    <property type="project" value="UniProtKB-UniRule"/>
</dbReference>
<dbReference type="InterPro" id="IPR018078">
    <property type="entry name" value="DNA-binding_RecF_CS"/>
</dbReference>
<evidence type="ECO:0000256" key="5">
    <source>
        <dbReference type="ARBA" id="ARBA00022705"/>
    </source>
</evidence>
<evidence type="ECO:0000256" key="8">
    <source>
        <dbReference type="ARBA" id="ARBA00023125"/>
    </source>
</evidence>
<dbReference type="OrthoDB" id="9803889at2"/>
<feature type="domain" description="RecF/RecN/SMC N-terminal" evidence="10">
    <location>
        <begin position="6"/>
        <end position="348"/>
    </location>
</feature>
<evidence type="ECO:0000259" key="10">
    <source>
        <dbReference type="Pfam" id="PF02463"/>
    </source>
</evidence>
<evidence type="ECO:0000256" key="9">
    <source>
        <dbReference type="HAMAP-Rule" id="MF_00365"/>
    </source>
</evidence>
<evidence type="ECO:0000256" key="6">
    <source>
        <dbReference type="ARBA" id="ARBA00022741"/>
    </source>
</evidence>
<dbReference type="GO" id="GO:0005524">
    <property type="term" value="F:ATP binding"/>
    <property type="evidence" value="ECO:0007669"/>
    <property type="project" value="UniProtKB-UniRule"/>
</dbReference>
<comment type="caution">
    <text evidence="11">The sequence shown here is derived from an EMBL/GenBank/DDBJ whole genome shotgun (WGS) entry which is preliminary data.</text>
</comment>
<evidence type="ECO:0000256" key="4">
    <source>
        <dbReference type="ARBA" id="ARBA00022490"/>
    </source>
</evidence>
<evidence type="ECO:0000313" key="11">
    <source>
        <dbReference type="EMBL" id="TFZ83128.1"/>
    </source>
</evidence>
<sequence>MTIHVLKGLNFRRFEAFHLECHPHFNVVIGPNGAGKTSLLEAIYVLSRGKSFRTTRRHRLWRHGADAFSLRAELSDPLGRRLKLKLDADAQGLNVRLQDEPIRVLSAISPLLPVQLLDPRETPLVAGSPRDRRRFLDWGLFHVEPRFHHHWQMYERALGQRNAALRAAASESVLIGWEKTMVTHGEVLDQMRRAYLTELMPLMDTYREKLACTASLECRYQPGWPRERSFTESIHSHRARDRLQGFCSIGPHRADIDIRIDGIAAAHHLSRGEEKRWTYAFLLAQIAYMKHKTDREPIVLIDDPVSELDEQHWARLSELLTSLPAQQFITLIDSRYVPRTADYGVFHVEQEPASRMV</sequence>
<name>A0A4Z0FBP6_9GAMM</name>
<keyword evidence="8 9" id="KW-0238">DNA-binding</keyword>
<dbReference type="EMBL" id="SRIO01000005">
    <property type="protein sequence ID" value="TFZ83128.1"/>
    <property type="molecule type" value="Genomic_DNA"/>
</dbReference>
<keyword evidence="12" id="KW-1185">Reference proteome</keyword>
<evidence type="ECO:0000256" key="3">
    <source>
        <dbReference type="ARBA" id="ARBA00020170"/>
    </source>
</evidence>
<dbReference type="InterPro" id="IPR001238">
    <property type="entry name" value="DNA-binding_RecF"/>
</dbReference>
<dbReference type="Gene3D" id="1.20.1050.90">
    <property type="entry name" value="RecF/RecN/SMC, N-terminal domain"/>
    <property type="match status" value="1"/>
</dbReference>
<dbReference type="GO" id="GO:0006302">
    <property type="term" value="P:double-strand break repair"/>
    <property type="evidence" value="ECO:0007669"/>
    <property type="project" value="TreeGrafter"/>
</dbReference>
<keyword evidence="9" id="KW-0742">SOS response</keyword>
<gene>
    <name evidence="9 11" type="primary">recF</name>
    <name evidence="11" type="ORF">E4680_05710</name>
</gene>
<dbReference type="HAMAP" id="MF_00365">
    <property type="entry name" value="RecF"/>
    <property type="match status" value="1"/>
</dbReference>
<dbReference type="SUPFAM" id="SSF52540">
    <property type="entry name" value="P-loop containing nucleoside triphosphate hydrolases"/>
    <property type="match status" value="1"/>
</dbReference>
<keyword evidence="5 9" id="KW-0235">DNA replication</keyword>
<evidence type="ECO:0000256" key="2">
    <source>
        <dbReference type="ARBA" id="ARBA00008016"/>
    </source>
</evidence>
<comment type="function">
    <text evidence="9">The RecF protein is involved in DNA metabolism; it is required for DNA replication and normal SOS inducibility. RecF binds preferentially to single-stranded, linear DNA. It also seems to bind ATP.</text>
</comment>
<dbReference type="PANTHER" id="PTHR32182:SF0">
    <property type="entry name" value="DNA REPLICATION AND REPAIR PROTEIN RECF"/>
    <property type="match status" value="1"/>
</dbReference>
<keyword evidence="7 9" id="KW-0067">ATP-binding</keyword>
<evidence type="ECO:0000256" key="7">
    <source>
        <dbReference type="ARBA" id="ARBA00022840"/>
    </source>
</evidence>